<evidence type="ECO:0000256" key="2">
    <source>
        <dbReference type="ARBA" id="ARBA00009321"/>
    </source>
</evidence>
<feature type="domain" description="UDP-galactopyranose mutase C-terminal" evidence="6">
    <location>
        <begin position="552"/>
        <end position="748"/>
    </location>
</feature>
<comment type="cofactor">
    <cofactor evidence="1">
        <name>FAD</name>
        <dbReference type="ChEBI" id="CHEBI:57692"/>
    </cofactor>
</comment>
<evidence type="ECO:0000256" key="5">
    <source>
        <dbReference type="ARBA" id="ARBA00023235"/>
    </source>
</evidence>
<dbReference type="Pfam" id="PF13450">
    <property type="entry name" value="NAD_binding_8"/>
    <property type="match status" value="1"/>
</dbReference>
<keyword evidence="8" id="KW-1185">Reference proteome</keyword>
<dbReference type="PANTHER" id="PTHR21197:SF0">
    <property type="entry name" value="UDP-GALACTOPYRANOSE MUTASE"/>
    <property type="match status" value="1"/>
</dbReference>
<name>A0A7W6DI18_9HYPH</name>
<keyword evidence="5 7" id="KW-0413">Isomerase</keyword>
<dbReference type="GO" id="GO:0008767">
    <property type="term" value="F:UDP-galactopyranose mutase activity"/>
    <property type="evidence" value="ECO:0007669"/>
    <property type="project" value="UniProtKB-EC"/>
</dbReference>
<dbReference type="SUPFAM" id="SSF53756">
    <property type="entry name" value="UDP-Glycosyltransferase/glycogen phosphorylase"/>
    <property type="match status" value="1"/>
</dbReference>
<dbReference type="Gene3D" id="3.40.50.2000">
    <property type="entry name" value="Glycogen Phosphorylase B"/>
    <property type="match status" value="1"/>
</dbReference>
<evidence type="ECO:0000256" key="3">
    <source>
        <dbReference type="ARBA" id="ARBA00022630"/>
    </source>
</evidence>
<accession>A0A7W6DI18</accession>
<keyword evidence="4" id="KW-0274">FAD</keyword>
<evidence type="ECO:0000256" key="1">
    <source>
        <dbReference type="ARBA" id="ARBA00001974"/>
    </source>
</evidence>
<dbReference type="Proteomes" id="UP000574761">
    <property type="component" value="Unassembled WGS sequence"/>
</dbReference>
<dbReference type="SUPFAM" id="SSF51971">
    <property type="entry name" value="Nucleotide-binding domain"/>
    <property type="match status" value="1"/>
</dbReference>
<comment type="similarity">
    <text evidence="2">Belongs to the UDP-galactopyranose/dTDP-fucopyranose mutase family.</text>
</comment>
<proteinExistence type="inferred from homology"/>
<evidence type="ECO:0000256" key="4">
    <source>
        <dbReference type="ARBA" id="ARBA00022827"/>
    </source>
</evidence>
<evidence type="ECO:0000313" key="7">
    <source>
        <dbReference type="EMBL" id="MBB3980233.1"/>
    </source>
</evidence>
<dbReference type="EMBL" id="JACIEE010000017">
    <property type="protein sequence ID" value="MBB3980233.1"/>
    <property type="molecule type" value="Genomic_DNA"/>
</dbReference>
<dbReference type="CDD" id="cd04950">
    <property type="entry name" value="GT4_TuaH-like"/>
    <property type="match status" value="1"/>
</dbReference>
<organism evidence="7 8">
    <name type="scientific">Mycoplana azooxidifex</name>
    <dbReference type="NCBI Taxonomy" id="1636188"/>
    <lineage>
        <taxon>Bacteria</taxon>
        <taxon>Pseudomonadati</taxon>
        <taxon>Pseudomonadota</taxon>
        <taxon>Alphaproteobacteria</taxon>
        <taxon>Hyphomicrobiales</taxon>
        <taxon>Rhizobiaceae</taxon>
        <taxon>Mycoplana</taxon>
    </lineage>
</organism>
<dbReference type="InterPro" id="IPR015899">
    <property type="entry name" value="UDP-GalPyranose_mutase_C"/>
</dbReference>
<dbReference type="SUPFAM" id="SSF54373">
    <property type="entry name" value="FAD-linked reductases, C-terminal domain"/>
    <property type="match status" value="1"/>
</dbReference>
<evidence type="ECO:0000313" key="8">
    <source>
        <dbReference type="Proteomes" id="UP000574761"/>
    </source>
</evidence>
<protein>
    <submittedName>
        <fullName evidence="7">UDP-galactopyranose mutase</fullName>
        <ecNumber evidence="7">5.4.99.9</ecNumber>
    </submittedName>
</protein>
<dbReference type="AlphaFoldDB" id="A0A7W6DI18"/>
<reference evidence="7 8" key="1">
    <citation type="submission" date="2020-08" db="EMBL/GenBank/DDBJ databases">
        <title>Genomic Encyclopedia of Type Strains, Phase IV (KMG-IV): sequencing the most valuable type-strain genomes for metagenomic binning, comparative biology and taxonomic classification.</title>
        <authorList>
            <person name="Goeker M."/>
        </authorList>
    </citation>
    <scope>NUCLEOTIDE SEQUENCE [LARGE SCALE GENOMIC DNA]</scope>
    <source>
        <strain evidence="7 8">DSM 100211</strain>
    </source>
</reference>
<dbReference type="Pfam" id="PF03275">
    <property type="entry name" value="GLF"/>
    <property type="match status" value="1"/>
</dbReference>
<dbReference type="InterPro" id="IPR004379">
    <property type="entry name" value="UDP-GALP_mutase"/>
</dbReference>
<sequence>MYLSSSFSPSVPARNAPLICFSHLRWDFVLQRPQHLMKRFSRDREVFFFEEFIPTEHHLPYLEIHVFEGTTVKAVRPRIPRGWETNQRVKALRSLLDELLKLSHAASPVLWFYTPMMYEFTGHVEASAIIYDCMDELANFKFAMPRLKENEARLIARADAVFTGGHSLYEAKRHLHQNIHSFPSSVDAAHFKTARYCCTEPPDQRSIPGPKLGYYGVIDERIDLDLIDAVARARPNMSFVFIGPVAKINPEILPKAPNIYYLGQKHYDELPAYVSGWNVALMPFALNEATKFISPTKTPEYLAAGRPVVSTAIRDVVRQYGDVDGVFLADACDFAPACDRALALKNSGSDWLALADLALAKSSWDKTFQGMNTLLDEVVTRRFASERSPKQCHCPSKGKGTSAAYDYLIVGAGFAGSVLAERLASGRNKRVLLCDRRPHIAGNTYDFYNKAGILVHQYGPHIFHTNSQRVFEYLSRFTVWRPYEHRVLADVNARLLPIPINRTTINNLYGLNLSDEAEAAIFLASRAEPCRTIVTSKDVVLAQVGSDLYRTFFEGYTRKQWGLDPSELDRSVTARVPTRTSVDDRYFLDTYQAMPRDGYTAMFEKMLDHDNITVMTGTEYADIRSENVAAHTIFSGPIDEYFEYCFGRLPYRSLNFQHETHDMERMLPVGVVNYPSEAVPYTRITEYKHLTGQIHPKTSISFEFACADGDPYYPIPRPENQALYKQYESLARDLTDVTFVGRLGTYKYYNMDQVVGQALATYRQLTRTGLRDAISASTR</sequence>
<dbReference type="EC" id="5.4.99.9" evidence="7"/>
<comment type="caution">
    <text evidence="7">The sequence shown here is derived from an EMBL/GenBank/DDBJ whole genome shotgun (WGS) entry which is preliminary data.</text>
</comment>
<dbReference type="GO" id="GO:0005829">
    <property type="term" value="C:cytosol"/>
    <property type="evidence" value="ECO:0007669"/>
    <property type="project" value="TreeGrafter"/>
</dbReference>
<gene>
    <name evidence="7" type="ORF">GGQ64_005486</name>
</gene>
<dbReference type="PANTHER" id="PTHR21197">
    <property type="entry name" value="UDP-GALACTOPYRANOSE MUTASE"/>
    <property type="match status" value="1"/>
</dbReference>
<dbReference type="Pfam" id="PF13692">
    <property type="entry name" value="Glyco_trans_1_4"/>
    <property type="match status" value="1"/>
</dbReference>
<dbReference type="Gene3D" id="3.40.50.720">
    <property type="entry name" value="NAD(P)-binding Rossmann-like Domain"/>
    <property type="match status" value="3"/>
</dbReference>
<evidence type="ECO:0000259" key="6">
    <source>
        <dbReference type="Pfam" id="PF03275"/>
    </source>
</evidence>
<keyword evidence="3" id="KW-0285">Flavoprotein</keyword>
<dbReference type="GO" id="GO:0050660">
    <property type="term" value="F:flavin adenine dinucleotide binding"/>
    <property type="evidence" value="ECO:0007669"/>
    <property type="project" value="TreeGrafter"/>
</dbReference>
<dbReference type="NCBIfam" id="TIGR00031">
    <property type="entry name" value="UDP-GALP_mutase"/>
    <property type="match status" value="1"/>
</dbReference>